<accession>A0A143PN28</accession>
<organism evidence="7 8">
    <name type="scientific">Luteitalea pratensis</name>
    <dbReference type="NCBI Taxonomy" id="1855912"/>
    <lineage>
        <taxon>Bacteria</taxon>
        <taxon>Pseudomonadati</taxon>
        <taxon>Acidobacteriota</taxon>
        <taxon>Vicinamibacteria</taxon>
        <taxon>Vicinamibacterales</taxon>
        <taxon>Vicinamibacteraceae</taxon>
        <taxon>Luteitalea</taxon>
    </lineage>
</organism>
<dbReference type="SUPFAM" id="SSF103473">
    <property type="entry name" value="MFS general substrate transporter"/>
    <property type="match status" value="1"/>
</dbReference>
<sequence length="414" mass="44051">MLTSPSAPGGRGGQRAITLSVVVAALGYFVDIYDLLLFSIVRVPSLRSLGVQGDDLLHAGERLLNMQMTGMLLGGLLWGVLGDRKGRLSVLFGSIVMYSAANIANAWVQSVDTYAWLRFIAGIGLAGELGAGITLVSEIMPKETRGYGTTIVAATGILGAVVAALVGDYFDWRISYIVGGVMGFALLALRIGVYESGMFESVKQVGTSRGNVLQLFNTWERARKYVAVILIGVPIWYVIGILITFSPEIGRALGMTEAPTAGNAVMFAYLGLAGGDFGSGFLSQFLGSRRRVVLLFQALTVVFVAAYFFLAPFTITAFYALCVALGFGVGYWAVFVTVASEQFGTNIRATATTTVPNVVRGSVVLLTSSVAWLRPHVGVVNSAMIVGAVALTIGIMALWGIEETFGKDLDYVEE</sequence>
<keyword evidence="2 5" id="KW-0812">Transmembrane</keyword>
<evidence type="ECO:0000259" key="6">
    <source>
        <dbReference type="PROSITE" id="PS50850"/>
    </source>
</evidence>
<proteinExistence type="predicted"/>
<evidence type="ECO:0000256" key="1">
    <source>
        <dbReference type="ARBA" id="ARBA00004141"/>
    </source>
</evidence>
<feature type="transmembrane region" description="Helical" evidence="5">
    <location>
        <begin position="63"/>
        <end position="81"/>
    </location>
</feature>
<dbReference type="PANTHER" id="PTHR23508">
    <property type="entry name" value="CARBOXYLIC ACID TRANSPORTER PROTEIN HOMOLOG"/>
    <property type="match status" value="1"/>
</dbReference>
<feature type="transmembrane region" description="Helical" evidence="5">
    <location>
        <begin position="173"/>
        <end position="193"/>
    </location>
</feature>
<dbReference type="KEGG" id="abac:LuPra_03265"/>
<reference evidence="8" key="2">
    <citation type="submission" date="2016-04" db="EMBL/GenBank/DDBJ databases">
        <title>First Complete Genome Sequence of a Subdivision 6 Acidobacterium.</title>
        <authorList>
            <person name="Huang S."/>
            <person name="Vieira S."/>
            <person name="Bunk B."/>
            <person name="Riedel T."/>
            <person name="Sproeer C."/>
            <person name="Overmann J."/>
        </authorList>
    </citation>
    <scope>NUCLEOTIDE SEQUENCE [LARGE SCALE GENOMIC DNA]</scope>
    <source>
        <strain evidence="8">DSM 100886 HEG_-6_39</strain>
    </source>
</reference>
<dbReference type="RefSeq" id="WP_110171722.1">
    <property type="nucleotide sequence ID" value="NZ_CP015136.1"/>
</dbReference>
<feature type="transmembrane region" description="Helical" evidence="5">
    <location>
        <begin position="379"/>
        <end position="401"/>
    </location>
</feature>
<reference evidence="7 8" key="1">
    <citation type="journal article" date="2016" name="Genome Announc.">
        <title>First Complete Genome Sequence of a Subdivision 6 Acidobacterium Strain.</title>
        <authorList>
            <person name="Huang S."/>
            <person name="Vieira S."/>
            <person name="Bunk B."/>
            <person name="Riedel T."/>
            <person name="Sproer C."/>
            <person name="Overmann J."/>
        </authorList>
    </citation>
    <scope>NUCLEOTIDE SEQUENCE [LARGE SCALE GENOMIC DNA]</scope>
    <source>
        <strain evidence="8">DSM 100886 HEG_-6_39</strain>
    </source>
</reference>
<dbReference type="PANTHER" id="PTHR23508:SF10">
    <property type="entry name" value="CARBOXYLIC ACID TRANSPORTER PROTEIN HOMOLOG"/>
    <property type="match status" value="1"/>
</dbReference>
<evidence type="ECO:0000256" key="3">
    <source>
        <dbReference type="ARBA" id="ARBA00022989"/>
    </source>
</evidence>
<feature type="transmembrane region" description="Helical" evidence="5">
    <location>
        <begin position="225"/>
        <end position="246"/>
    </location>
</feature>
<keyword evidence="3 5" id="KW-1133">Transmembrane helix</keyword>
<feature type="transmembrane region" description="Helical" evidence="5">
    <location>
        <begin position="88"/>
        <end position="108"/>
    </location>
</feature>
<dbReference type="GO" id="GO:0046943">
    <property type="term" value="F:carboxylic acid transmembrane transporter activity"/>
    <property type="evidence" value="ECO:0007669"/>
    <property type="project" value="TreeGrafter"/>
</dbReference>
<evidence type="ECO:0000256" key="4">
    <source>
        <dbReference type="ARBA" id="ARBA00023136"/>
    </source>
</evidence>
<feature type="domain" description="Major facilitator superfamily (MFS) profile" evidence="6">
    <location>
        <begin position="20"/>
        <end position="405"/>
    </location>
</feature>
<dbReference type="STRING" id="1855912.LuPra_03265"/>
<dbReference type="AlphaFoldDB" id="A0A143PN28"/>
<dbReference type="PATRIC" id="fig|1813736.3.peg.3471"/>
<feature type="transmembrane region" description="Helical" evidence="5">
    <location>
        <begin position="317"/>
        <end position="339"/>
    </location>
</feature>
<keyword evidence="4 5" id="KW-0472">Membrane</keyword>
<feature type="transmembrane region" description="Helical" evidence="5">
    <location>
        <begin position="21"/>
        <end position="43"/>
    </location>
</feature>
<dbReference type="OrthoDB" id="9787026at2"/>
<dbReference type="Proteomes" id="UP000076079">
    <property type="component" value="Chromosome"/>
</dbReference>
<name>A0A143PN28_LUTPR</name>
<keyword evidence="8" id="KW-1185">Reference proteome</keyword>
<evidence type="ECO:0000313" key="7">
    <source>
        <dbReference type="EMBL" id="AMY10037.1"/>
    </source>
</evidence>
<evidence type="ECO:0000313" key="8">
    <source>
        <dbReference type="Proteomes" id="UP000076079"/>
    </source>
</evidence>
<feature type="transmembrane region" description="Helical" evidence="5">
    <location>
        <begin position="147"/>
        <end position="167"/>
    </location>
</feature>
<dbReference type="Gene3D" id="1.20.1250.20">
    <property type="entry name" value="MFS general substrate transporter like domains"/>
    <property type="match status" value="2"/>
</dbReference>
<dbReference type="InterPro" id="IPR020846">
    <property type="entry name" value="MFS_dom"/>
</dbReference>
<evidence type="ECO:0000256" key="5">
    <source>
        <dbReference type="SAM" id="Phobius"/>
    </source>
</evidence>
<dbReference type="InterPro" id="IPR011701">
    <property type="entry name" value="MFS"/>
</dbReference>
<comment type="subcellular location">
    <subcellularLocation>
        <location evidence="1">Membrane</location>
        <topology evidence="1">Multi-pass membrane protein</topology>
    </subcellularLocation>
</comment>
<dbReference type="Pfam" id="PF07690">
    <property type="entry name" value="MFS_1"/>
    <property type="match status" value="1"/>
</dbReference>
<dbReference type="EMBL" id="CP015136">
    <property type="protein sequence ID" value="AMY10037.1"/>
    <property type="molecule type" value="Genomic_DNA"/>
</dbReference>
<feature type="transmembrane region" description="Helical" evidence="5">
    <location>
        <begin position="114"/>
        <end position="135"/>
    </location>
</feature>
<feature type="transmembrane region" description="Helical" evidence="5">
    <location>
        <begin position="292"/>
        <end position="311"/>
    </location>
</feature>
<dbReference type="InterPro" id="IPR036259">
    <property type="entry name" value="MFS_trans_sf"/>
</dbReference>
<gene>
    <name evidence="7" type="primary">naiP</name>
    <name evidence="7" type="ORF">LuPra_03265</name>
</gene>
<dbReference type="PROSITE" id="PS50850">
    <property type="entry name" value="MFS"/>
    <property type="match status" value="1"/>
</dbReference>
<feature type="transmembrane region" description="Helical" evidence="5">
    <location>
        <begin position="266"/>
        <end position="285"/>
    </location>
</feature>
<protein>
    <submittedName>
        <fullName evidence="7">Niacin/nicotinamide transporter NaiP</fullName>
    </submittedName>
</protein>
<dbReference type="GO" id="GO:0005886">
    <property type="term" value="C:plasma membrane"/>
    <property type="evidence" value="ECO:0007669"/>
    <property type="project" value="TreeGrafter"/>
</dbReference>
<evidence type="ECO:0000256" key="2">
    <source>
        <dbReference type="ARBA" id="ARBA00022692"/>
    </source>
</evidence>